<dbReference type="EMBL" id="JHEG02000059">
    <property type="protein sequence ID" value="KIE07075.1"/>
    <property type="molecule type" value="Genomic_DNA"/>
</dbReference>
<sequence length="478" mass="53631">MKLSAILKNGFWATYGAIATRFLALFSNLLLARLLLPDEFGVISTAYIFWAFGNLFNQGTSGSFIVYKGVEDKRYLDTTYTISLAIGCFLALVLGLISPLAASYYSIPDLVWILLIFGINLILSSFQSVHEGVLRRRMQYRELANSNLIASFVRVFSTVGSALLGFSYWSFVIGDTAGWVTGCILMHHYAKQKFNLRIYSEVRWEVLSYCLGNTGFSLGYFVIYNCDNFVVSIVLGTTSLAFYNLAYQLTMAITTILSQAMSQVGMSVFAQLEDDQQRENALVKVIEQTSFLAAPLYALFFLVVNQQTIAFIFGNHWIPVCTVIPGLLIFAYSRLINSQLFSMLSAKGKPGVNAKLSLSIAPVAVLSFAIGAKINGIIGVSIAVAVVLGIIWTIYCWWEACRRLDWSYKKFLIFVFKAPLITLLPIVISLNFPIIIQPILFLILYLAFVRLLAAKEFLQYQNSLSYIRQRLVTKWHSK</sequence>
<dbReference type="PANTHER" id="PTHR30250">
    <property type="entry name" value="PST FAMILY PREDICTED COLANIC ACID TRANSPORTER"/>
    <property type="match status" value="1"/>
</dbReference>
<dbReference type="GO" id="GO:0005886">
    <property type="term" value="C:plasma membrane"/>
    <property type="evidence" value="ECO:0007669"/>
    <property type="project" value="UniProtKB-SubCell"/>
</dbReference>
<feature type="transmembrane region" description="Helical" evidence="7">
    <location>
        <begin position="143"/>
        <end position="162"/>
    </location>
</feature>
<dbReference type="STRING" id="1479485.DA73_0238440"/>
<accession>A0A0C1R438</accession>
<evidence type="ECO:0000256" key="3">
    <source>
        <dbReference type="ARBA" id="ARBA00022475"/>
    </source>
</evidence>
<organism evidence="9">
    <name type="scientific">Tolypothrix bouteillei VB521301</name>
    <dbReference type="NCBI Taxonomy" id="1479485"/>
    <lineage>
        <taxon>Bacteria</taxon>
        <taxon>Bacillati</taxon>
        <taxon>Cyanobacteriota</taxon>
        <taxon>Cyanophyceae</taxon>
        <taxon>Nostocales</taxon>
        <taxon>Tolypothrichaceae</taxon>
        <taxon>Tolypothrix</taxon>
    </lineage>
</organism>
<name>A0A0C1R438_9CYAN</name>
<evidence type="ECO:0000256" key="1">
    <source>
        <dbReference type="ARBA" id="ARBA00004651"/>
    </source>
</evidence>
<comment type="subcellular location">
    <subcellularLocation>
        <location evidence="1">Cell membrane</location>
        <topology evidence="1">Multi-pass membrane protein</topology>
    </subcellularLocation>
</comment>
<feature type="transmembrane region" description="Helical" evidence="7">
    <location>
        <begin position="12"/>
        <end position="35"/>
    </location>
</feature>
<dbReference type="Pfam" id="PF13440">
    <property type="entry name" value="Polysacc_synt_3"/>
    <property type="match status" value="1"/>
</dbReference>
<keyword evidence="10" id="KW-1185">Reference proteome</keyword>
<evidence type="ECO:0000313" key="10">
    <source>
        <dbReference type="Proteomes" id="UP000029738"/>
    </source>
</evidence>
<keyword evidence="3" id="KW-1003">Cell membrane</keyword>
<evidence type="ECO:0000256" key="7">
    <source>
        <dbReference type="SAM" id="Phobius"/>
    </source>
</evidence>
<feature type="transmembrane region" description="Helical" evidence="7">
    <location>
        <begin position="410"/>
        <end position="428"/>
    </location>
</feature>
<keyword evidence="5 7" id="KW-1133">Transmembrane helix</keyword>
<evidence type="ECO:0000256" key="6">
    <source>
        <dbReference type="ARBA" id="ARBA00023136"/>
    </source>
</evidence>
<protein>
    <submittedName>
        <fullName evidence="8">Oligosaccharide flippase family protein</fullName>
    </submittedName>
    <submittedName>
        <fullName evidence="9">Polysaccharide biosynthesis protein</fullName>
    </submittedName>
</protein>
<dbReference type="PANTHER" id="PTHR30250:SF10">
    <property type="entry name" value="LIPOPOLYSACCHARIDE BIOSYNTHESIS PROTEIN WZXC"/>
    <property type="match status" value="1"/>
</dbReference>
<dbReference type="InterPro" id="IPR050833">
    <property type="entry name" value="Poly_Biosynth_Transport"/>
</dbReference>
<dbReference type="RefSeq" id="WP_038082398.1">
    <property type="nucleotide sequence ID" value="NZ_JHEG04000001.1"/>
</dbReference>
<evidence type="ECO:0000256" key="4">
    <source>
        <dbReference type="ARBA" id="ARBA00022692"/>
    </source>
</evidence>
<evidence type="ECO:0000313" key="8">
    <source>
        <dbReference type="EMBL" id="KAF3889516.1"/>
    </source>
</evidence>
<evidence type="ECO:0000313" key="9">
    <source>
        <dbReference type="EMBL" id="KIE07075.1"/>
    </source>
</evidence>
<dbReference type="OrthoDB" id="9770347at2"/>
<feature type="transmembrane region" description="Helical" evidence="7">
    <location>
        <begin position="309"/>
        <end position="332"/>
    </location>
</feature>
<feature type="transmembrane region" description="Helical" evidence="7">
    <location>
        <begin position="47"/>
        <end position="67"/>
    </location>
</feature>
<evidence type="ECO:0000256" key="5">
    <source>
        <dbReference type="ARBA" id="ARBA00022989"/>
    </source>
</evidence>
<comment type="caution">
    <text evidence="9">The sequence shown here is derived from an EMBL/GenBank/DDBJ whole genome shotgun (WGS) entry which is preliminary data.</text>
</comment>
<gene>
    <name evidence="9" type="ORF">DA73_0238440</name>
    <name evidence="8" type="ORF">DA73_0400031595</name>
</gene>
<reference evidence="8" key="2">
    <citation type="submission" date="2019-11" db="EMBL/GenBank/DDBJ databases">
        <title>Improved Assembly of Tolypothrix boutellei genome.</title>
        <authorList>
            <person name="Sarangi A.N."/>
            <person name="Mukherjee M."/>
            <person name="Ghosh S."/>
            <person name="Singh D."/>
            <person name="Das A."/>
            <person name="Kant S."/>
            <person name="Prusty A."/>
            <person name="Tripathy S."/>
        </authorList>
    </citation>
    <scope>NUCLEOTIDE SEQUENCE</scope>
    <source>
        <strain evidence="8">VB521301</strain>
    </source>
</reference>
<comment type="similarity">
    <text evidence="2">Belongs to the polysaccharide synthase family.</text>
</comment>
<feature type="transmembrane region" description="Helical" evidence="7">
    <location>
        <begin position="79"/>
        <end position="97"/>
    </location>
</feature>
<dbReference type="AlphaFoldDB" id="A0A0C1R438"/>
<evidence type="ECO:0000256" key="2">
    <source>
        <dbReference type="ARBA" id="ARBA00007430"/>
    </source>
</evidence>
<feature type="transmembrane region" description="Helical" evidence="7">
    <location>
        <begin position="206"/>
        <end position="225"/>
    </location>
</feature>
<dbReference type="EMBL" id="JHEG04000001">
    <property type="protein sequence ID" value="KAF3889516.1"/>
    <property type="molecule type" value="Genomic_DNA"/>
</dbReference>
<feature type="transmembrane region" description="Helical" evidence="7">
    <location>
        <begin position="103"/>
        <end position="123"/>
    </location>
</feature>
<reference evidence="9" key="1">
    <citation type="journal article" date="2015" name="Genome Announc.">
        <title>Draft Genome Sequence of Tolypothrix boutellei Strain VB521301.</title>
        <authorList>
            <person name="Chandrababunaidu M.M."/>
            <person name="Singh D."/>
            <person name="Sen D."/>
            <person name="Bhan S."/>
            <person name="Das S."/>
            <person name="Gupta A."/>
            <person name="Adhikary S.P."/>
            <person name="Tripathy S."/>
        </authorList>
    </citation>
    <scope>NUCLEOTIDE SEQUENCE</scope>
    <source>
        <strain evidence="9">VB521301</strain>
    </source>
</reference>
<proteinExistence type="inferred from homology"/>
<feature type="transmembrane region" description="Helical" evidence="7">
    <location>
        <begin position="434"/>
        <end position="453"/>
    </location>
</feature>
<dbReference type="Proteomes" id="UP000029738">
    <property type="component" value="Unassembled WGS sequence"/>
</dbReference>
<feature type="transmembrane region" description="Helical" evidence="7">
    <location>
        <begin position="281"/>
        <end position="303"/>
    </location>
</feature>
<keyword evidence="6 7" id="KW-0472">Membrane</keyword>
<feature type="transmembrane region" description="Helical" evidence="7">
    <location>
        <begin position="377"/>
        <end position="398"/>
    </location>
</feature>
<keyword evidence="4 7" id="KW-0812">Transmembrane</keyword>